<dbReference type="AlphaFoldDB" id="A0AAN9E5X1"/>
<name>A0AAN9E5X1_CROPI</name>
<dbReference type="Proteomes" id="UP001372338">
    <property type="component" value="Unassembled WGS sequence"/>
</dbReference>
<comment type="caution">
    <text evidence="1">The sequence shown here is derived from an EMBL/GenBank/DDBJ whole genome shotgun (WGS) entry which is preliminary data.</text>
</comment>
<evidence type="ECO:0000313" key="2">
    <source>
        <dbReference type="Proteomes" id="UP001372338"/>
    </source>
</evidence>
<protein>
    <submittedName>
        <fullName evidence="1">Uncharacterized protein</fullName>
    </submittedName>
</protein>
<dbReference type="EMBL" id="JAYWIO010000008">
    <property type="protein sequence ID" value="KAK7247003.1"/>
    <property type="molecule type" value="Genomic_DNA"/>
</dbReference>
<sequence length="163" mass="17858">MSLGDLLDFASSFYHVFGIDVRLAPPKVSLSLSNLSLKSPPPCPASRFGVLLILYLAAPGEDDIPSSVPSEQQLWDSDDCITDDTTTTNQMYSASASCDFLTLTPIKKLVFRFDVDNNKLLDPWERNETWTKLNDPPLLDVFIVGRNGANIIGVVAALCYCIG</sequence>
<keyword evidence="2" id="KW-1185">Reference proteome</keyword>
<reference evidence="1 2" key="1">
    <citation type="submission" date="2024-01" db="EMBL/GenBank/DDBJ databases">
        <title>The genomes of 5 underutilized Papilionoideae crops provide insights into root nodulation and disease resistanc.</title>
        <authorList>
            <person name="Yuan L."/>
        </authorList>
    </citation>
    <scope>NUCLEOTIDE SEQUENCE [LARGE SCALE GENOMIC DNA]</scope>
    <source>
        <strain evidence="1">ZHUSHIDOU_FW_LH</strain>
        <tissue evidence="1">Leaf</tissue>
    </source>
</reference>
<accession>A0AAN9E5X1</accession>
<proteinExistence type="predicted"/>
<organism evidence="1 2">
    <name type="scientific">Crotalaria pallida</name>
    <name type="common">Smooth rattlebox</name>
    <name type="synonym">Crotalaria striata</name>
    <dbReference type="NCBI Taxonomy" id="3830"/>
    <lineage>
        <taxon>Eukaryota</taxon>
        <taxon>Viridiplantae</taxon>
        <taxon>Streptophyta</taxon>
        <taxon>Embryophyta</taxon>
        <taxon>Tracheophyta</taxon>
        <taxon>Spermatophyta</taxon>
        <taxon>Magnoliopsida</taxon>
        <taxon>eudicotyledons</taxon>
        <taxon>Gunneridae</taxon>
        <taxon>Pentapetalae</taxon>
        <taxon>rosids</taxon>
        <taxon>fabids</taxon>
        <taxon>Fabales</taxon>
        <taxon>Fabaceae</taxon>
        <taxon>Papilionoideae</taxon>
        <taxon>50 kb inversion clade</taxon>
        <taxon>genistoids sensu lato</taxon>
        <taxon>core genistoids</taxon>
        <taxon>Crotalarieae</taxon>
        <taxon>Crotalaria</taxon>
    </lineage>
</organism>
<gene>
    <name evidence="1" type="ORF">RIF29_41878</name>
</gene>
<evidence type="ECO:0000313" key="1">
    <source>
        <dbReference type="EMBL" id="KAK7247003.1"/>
    </source>
</evidence>